<dbReference type="InterPro" id="IPR043162">
    <property type="entry name" value="DOCK_C_lobe_C"/>
</dbReference>
<dbReference type="InterPro" id="IPR027357">
    <property type="entry name" value="DOCKER_dom"/>
</dbReference>
<keyword evidence="1" id="KW-0344">Guanine-nucleotide releasing factor</keyword>
<sequence>MATCFLQLQAAQCYIHVAALEAEYLRHKEVFPGGCMAFKNTSPNVVRDESHIREDAAAAAGQQQQDFQQTEESLVERLEQCVEMLQLAERYEAMADIYRLLVPIYERRRNYAALARCYKTLHQGYNKILEVNSTGKRLLGTYYRAYFGDESEKEYIYKEPKVTSLPEISERLHRMFCEKFGKESVKMIMDSNQVNPSDLDPKYAYIQVTHVVPYFSEMELLQRQTEFERHNNISEFMYETPFTLDGSKARGAPDEQCKRRTILTTIYCFPYVKKRIPVTSRRTKDLNPIEVAIDEMQTRVAELDEVVHRKIPDLKKLQLKLQGSIGVQVYLCFIRVVPRHWWRSWPPTLSDAPHACWEPFIESRRIVTCRNTGASLQSTVARPRARADSLAGTC</sequence>
<dbReference type="InterPro" id="IPR043161">
    <property type="entry name" value="DOCK_C_lobe_A"/>
</dbReference>
<dbReference type="VEuPathDB" id="VectorBase:LOC119178356"/>
<dbReference type="Gene3D" id="1.25.40.410">
    <property type="match status" value="1"/>
</dbReference>
<evidence type="ECO:0000256" key="2">
    <source>
        <dbReference type="PROSITE-ProRule" id="PRU00984"/>
    </source>
</evidence>
<evidence type="ECO:0000256" key="1">
    <source>
        <dbReference type="ARBA" id="ARBA00022658"/>
    </source>
</evidence>
<dbReference type="PROSITE" id="PS51651">
    <property type="entry name" value="DOCKER"/>
    <property type="match status" value="1"/>
</dbReference>
<evidence type="ECO:0000259" key="3">
    <source>
        <dbReference type="PROSITE" id="PS51651"/>
    </source>
</evidence>
<reference evidence="4" key="1">
    <citation type="journal article" date="2020" name="Cell">
        <title>Large-Scale Comparative Analyses of Tick Genomes Elucidate Their Genetic Diversity and Vector Capacities.</title>
        <authorList>
            <consortium name="Tick Genome and Microbiome Consortium (TIGMIC)"/>
            <person name="Jia N."/>
            <person name="Wang J."/>
            <person name="Shi W."/>
            <person name="Du L."/>
            <person name="Sun Y."/>
            <person name="Zhan W."/>
            <person name="Jiang J.F."/>
            <person name="Wang Q."/>
            <person name="Zhang B."/>
            <person name="Ji P."/>
            <person name="Bell-Sakyi L."/>
            <person name="Cui X.M."/>
            <person name="Yuan T.T."/>
            <person name="Jiang B.G."/>
            <person name="Yang W.F."/>
            <person name="Lam T.T."/>
            <person name="Chang Q.C."/>
            <person name="Ding S.J."/>
            <person name="Wang X.J."/>
            <person name="Zhu J.G."/>
            <person name="Ruan X.D."/>
            <person name="Zhao L."/>
            <person name="Wei J.T."/>
            <person name="Ye R.Z."/>
            <person name="Que T.C."/>
            <person name="Du C.H."/>
            <person name="Zhou Y.H."/>
            <person name="Cheng J.X."/>
            <person name="Dai P.F."/>
            <person name="Guo W.B."/>
            <person name="Han X.H."/>
            <person name="Huang E.J."/>
            <person name="Li L.F."/>
            <person name="Wei W."/>
            <person name="Gao Y.C."/>
            <person name="Liu J.Z."/>
            <person name="Shao H.Z."/>
            <person name="Wang X."/>
            <person name="Wang C.C."/>
            <person name="Yang T.C."/>
            <person name="Huo Q.B."/>
            <person name="Li W."/>
            <person name="Chen H.Y."/>
            <person name="Chen S.E."/>
            <person name="Zhou L.G."/>
            <person name="Ni X.B."/>
            <person name="Tian J.H."/>
            <person name="Sheng Y."/>
            <person name="Liu T."/>
            <person name="Pan Y.S."/>
            <person name="Xia L.Y."/>
            <person name="Li J."/>
            <person name="Zhao F."/>
            <person name="Cao W.C."/>
        </authorList>
    </citation>
    <scope>NUCLEOTIDE SEQUENCE</scope>
    <source>
        <strain evidence="4">Rmic-2018</strain>
    </source>
</reference>
<dbReference type="InterPro" id="IPR026791">
    <property type="entry name" value="DOCK"/>
</dbReference>
<keyword evidence="5" id="KW-1185">Reference proteome</keyword>
<protein>
    <recommendedName>
        <fullName evidence="3">DOCKER domain-containing protein</fullName>
    </recommendedName>
</protein>
<reference evidence="4" key="2">
    <citation type="submission" date="2021-09" db="EMBL/GenBank/DDBJ databases">
        <authorList>
            <person name="Jia N."/>
            <person name="Wang J."/>
            <person name="Shi W."/>
            <person name="Du L."/>
            <person name="Sun Y."/>
            <person name="Zhan W."/>
            <person name="Jiang J."/>
            <person name="Wang Q."/>
            <person name="Zhang B."/>
            <person name="Ji P."/>
            <person name="Sakyi L.B."/>
            <person name="Cui X."/>
            <person name="Yuan T."/>
            <person name="Jiang B."/>
            <person name="Yang W."/>
            <person name="Lam T.T.-Y."/>
            <person name="Chang Q."/>
            <person name="Ding S."/>
            <person name="Wang X."/>
            <person name="Zhu J."/>
            <person name="Ruan X."/>
            <person name="Zhao L."/>
            <person name="Wei J."/>
            <person name="Que T."/>
            <person name="Du C."/>
            <person name="Cheng J."/>
            <person name="Dai P."/>
            <person name="Han X."/>
            <person name="Huang E."/>
            <person name="Gao Y."/>
            <person name="Liu J."/>
            <person name="Shao H."/>
            <person name="Ye R."/>
            <person name="Li L."/>
            <person name="Wei W."/>
            <person name="Wang X."/>
            <person name="Wang C."/>
            <person name="Huo Q."/>
            <person name="Li W."/>
            <person name="Guo W."/>
            <person name="Chen H."/>
            <person name="Chen S."/>
            <person name="Zhou L."/>
            <person name="Zhou L."/>
            <person name="Ni X."/>
            <person name="Tian J."/>
            <person name="Zhou Y."/>
            <person name="Sheng Y."/>
            <person name="Liu T."/>
            <person name="Pan Y."/>
            <person name="Xia L."/>
            <person name="Li J."/>
            <person name="Zhao F."/>
            <person name="Cao W."/>
        </authorList>
    </citation>
    <scope>NUCLEOTIDE SEQUENCE</scope>
    <source>
        <strain evidence="4">Rmic-2018</strain>
        <tissue evidence="4">Larvae</tissue>
    </source>
</reference>
<evidence type="ECO:0000313" key="4">
    <source>
        <dbReference type="EMBL" id="KAH8009110.1"/>
    </source>
</evidence>
<comment type="similarity">
    <text evidence="2">Belongs to the DOCK family.</text>
</comment>
<organism evidence="4 5">
    <name type="scientific">Rhipicephalus microplus</name>
    <name type="common">Cattle tick</name>
    <name type="synonym">Boophilus microplus</name>
    <dbReference type="NCBI Taxonomy" id="6941"/>
    <lineage>
        <taxon>Eukaryota</taxon>
        <taxon>Metazoa</taxon>
        <taxon>Ecdysozoa</taxon>
        <taxon>Arthropoda</taxon>
        <taxon>Chelicerata</taxon>
        <taxon>Arachnida</taxon>
        <taxon>Acari</taxon>
        <taxon>Parasitiformes</taxon>
        <taxon>Ixodida</taxon>
        <taxon>Ixodoidea</taxon>
        <taxon>Ixodidae</taxon>
        <taxon>Rhipicephalinae</taxon>
        <taxon>Rhipicephalus</taxon>
        <taxon>Boophilus</taxon>
    </lineage>
</organism>
<dbReference type="InterPro" id="IPR046769">
    <property type="entry name" value="DOCKER_Lobe_A"/>
</dbReference>
<dbReference type="PANTHER" id="PTHR23317">
    <property type="entry name" value="DEDICATOR OF CYTOKINESIS DOCK"/>
    <property type="match status" value="1"/>
</dbReference>
<dbReference type="Pfam" id="PF20422">
    <property type="entry name" value="DHR-2_Lobe_B"/>
    <property type="match status" value="1"/>
</dbReference>
<proteinExistence type="inferred from homology"/>
<dbReference type="InterPro" id="IPR046770">
    <property type="entry name" value="DOCKER_Lobe_B"/>
</dbReference>
<comment type="caution">
    <text evidence="4">The sequence shown here is derived from an EMBL/GenBank/DDBJ whole genome shotgun (WGS) entry which is preliminary data.</text>
</comment>
<dbReference type="GO" id="GO:0007264">
    <property type="term" value="P:small GTPase-mediated signal transduction"/>
    <property type="evidence" value="ECO:0007669"/>
    <property type="project" value="InterPro"/>
</dbReference>
<dbReference type="EMBL" id="JABSTU010000011">
    <property type="protein sequence ID" value="KAH8009110.1"/>
    <property type="molecule type" value="Genomic_DNA"/>
</dbReference>
<dbReference type="Gene3D" id="1.20.58.740">
    <property type="match status" value="1"/>
</dbReference>
<gene>
    <name evidence="4" type="ORF">HPB51_010300</name>
</gene>
<dbReference type="PANTHER" id="PTHR23317:SF26">
    <property type="entry name" value="ZIZIMIN, ISOFORM K"/>
    <property type="match status" value="1"/>
</dbReference>
<dbReference type="GO" id="GO:0005085">
    <property type="term" value="F:guanyl-nucleotide exchange factor activity"/>
    <property type="evidence" value="ECO:0007669"/>
    <property type="project" value="UniProtKB-KW"/>
</dbReference>
<dbReference type="AlphaFoldDB" id="A0A9J6D4H4"/>
<name>A0A9J6D4H4_RHIMP</name>
<dbReference type="Pfam" id="PF06920">
    <property type="entry name" value="DHR-2_Lobe_A"/>
    <property type="match status" value="1"/>
</dbReference>
<feature type="domain" description="DOCKER" evidence="3">
    <location>
        <begin position="1"/>
        <end position="394"/>
    </location>
</feature>
<accession>A0A9J6D4H4</accession>
<dbReference type="Proteomes" id="UP000821866">
    <property type="component" value="Chromosome 9"/>
</dbReference>
<evidence type="ECO:0000313" key="5">
    <source>
        <dbReference type="Proteomes" id="UP000821866"/>
    </source>
</evidence>